<comment type="subcellular location">
    <subcellularLocation>
        <location evidence="1">Cell membrane</location>
        <topology evidence="1">Peripheral membrane protein</topology>
    </subcellularLocation>
</comment>
<reference evidence="9 10" key="1">
    <citation type="journal article" date="2021" name="Sci. Rep.">
        <title>The distribution of antibiotic resistance genes in chicken gut microbiota commensals.</title>
        <authorList>
            <person name="Juricova H."/>
            <person name="Matiasovicova J."/>
            <person name="Kubasova T."/>
            <person name="Cejkova D."/>
            <person name="Rychlik I."/>
        </authorList>
    </citation>
    <scope>NUCLEOTIDE SEQUENCE [LARGE SCALE GENOMIC DNA]</scope>
    <source>
        <strain evidence="9 10">An564</strain>
    </source>
</reference>
<dbReference type="PANTHER" id="PTHR43297">
    <property type="entry name" value="OLIGOPEPTIDE TRANSPORT ATP-BINDING PROTEIN APPD"/>
    <property type="match status" value="1"/>
</dbReference>
<feature type="domain" description="ABC transporter" evidence="8">
    <location>
        <begin position="4"/>
        <end position="262"/>
    </location>
</feature>
<keyword evidence="6 9" id="KW-0067">ATP-binding</keyword>
<keyword evidence="10" id="KW-1185">Reference proteome</keyword>
<comment type="similarity">
    <text evidence="2">Belongs to the ABC transporter superfamily.</text>
</comment>
<dbReference type="Pfam" id="PF00005">
    <property type="entry name" value="ABC_tran"/>
    <property type="match status" value="1"/>
</dbReference>
<accession>A0ABS2GJJ9</accession>
<gene>
    <name evidence="9" type="ORF">H9X81_01125</name>
</gene>
<dbReference type="InterPro" id="IPR003439">
    <property type="entry name" value="ABC_transporter-like_ATP-bd"/>
</dbReference>
<dbReference type="InterPro" id="IPR013563">
    <property type="entry name" value="Oligopep_ABC_C"/>
</dbReference>
<dbReference type="SUPFAM" id="SSF52540">
    <property type="entry name" value="P-loop containing nucleoside triphosphate hydrolases"/>
    <property type="match status" value="1"/>
</dbReference>
<evidence type="ECO:0000256" key="1">
    <source>
        <dbReference type="ARBA" id="ARBA00004202"/>
    </source>
</evidence>
<dbReference type="SMART" id="SM00382">
    <property type="entry name" value="AAA"/>
    <property type="match status" value="1"/>
</dbReference>
<dbReference type="InterPro" id="IPR003593">
    <property type="entry name" value="AAA+_ATPase"/>
</dbReference>
<dbReference type="PANTHER" id="PTHR43297:SF2">
    <property type="entry name" value="DIPEPTIDE TRANSPORT ATP-BINDING PROTEIN DPPD"/>
    <property type="match status" value="1"/>
</dbReference>
<dbReference type="Gene3D" id="3.40.50.300">
    <property type="entry name" value="P-loop containing nucleotide triphosphate hydrolases"/>
    <property type="match status" value="1"/>
</dbReference>
<keyword evidence="4" id="KW-1003">Cell membrane</keyword>
<proteinExistence type="inferred from homology"/>
<dbReference type="InterPro" id="IPR017871">
    <property type="entry name" value="ABC_transporter-like_CS"/>
</dbReference>
<keyword evidence="7" id="KW-0472">Membrane</keyword>
<evidence type="ECO:0000313" key="9">
    <source>
        <dbReference type="EMBL" id="MBM6922296.1"/>
    </source>
</evidence>
<evidence type="ECO:0000256" key="2">
    <source>
        <dbReference type="ARBA" id="ARBA00005417"/>
    </source>
</evidence>
<keyword evidence="3" id="KW-0813">Transport</keyword>
<dbReference type="InterPro" id="IPR027417">
    <property type="entry name" value="P-loop_NTPase"/>
</dbReference>
<evidence type="ECO:0000313" key="10">
    <source>
        <dbReference type="Proteomes" id="UP000724149"/>
    </source>
</evidence>
<dbReference type="GO" id="GO:0005524">
    <property type="term" value="F:ATP binding"/>
    <property type="evidence" value="ECO:0007669"/>
    <property type="project" value="UniProtKB-KW"/>
</dbReference>
<evidence type="ECO:0000259" key="8">
    <source>
        <dbReference type="PROSITE" id="PS50893"/>
    </source>
</evidence>
<dbReference type="CDD" id="cd03257">
    <property type="entry name" value="ABC_NikE_OppD_transporters"/>
    <property type="match status" value="1"/>
</dbReference>
<organism evidence="9 10">
    <name type="scientific">Hydrogenoanaerobacterium saccharovorans</name>
    <dbReference type="NCBI Taxonomy" id="474960"/>
    <lineage>
        <taxon>Bacteria</taxon>
        <taxon>Bacillati</taxon>
        <taxon>Bacillota</taxon>
        <taxon>Clostridia</taxon>
        <taxon>Eubacteriales</taxon>
        <taxon>Oscillospiraceae</taxon>
        <taxon>Hydrogenoanaerobacterium</taxon>
    </lineage>
</organism>
<dbReference type="RefSeq" id="WP_191392248.1">
    <property type="nucleotide sequence ID" value="NZ_JACSNR010000001.1"/>
</dbReference>
<dbReference type="InterPro" id="IPR050388">
    <property type="entry name" value="ABC_Ni/Peptide_Import"/>
</dbReference>
<sequence length="335" mass="36368">MSLLEIKNLTTSFATEQGKVQAVRGISLSVEQGEIVGIVGESGSGKSQSMYSVMGLLSENGTIESGSILFDGQEISPVQFDGNAAAYEKLMEGIRGNSMSMIFQDPMSFLNPVLTIEKQLVEPLKNHKKMSAAELHQKAVELLTQVGIPSPEERLKQYPHQLSGGMRQRVIIAIALACNPKLIIADEPTTALDVTIQAKIIELIKELKEKTGSGVILITHDLGVVASACSRVYIMYGGKIVETGLADEIYYQPQHPYTSGLLACVNNPEEDTELRPIPGSPPDLIKPPAGCPFVDRCDKAMKICKMKMPPERKLSDTHAVCCWLTEKPASGKEGE</sequence>
<evidence type="ECO:0000256" key="5">
    <source>
        <dbReference type="ARBA" id="ARBA00022741"/>
    </source>
</evidence>
<dbReference type="Pfam" id="PF08352">
    <property type="entry name" value="oligo_HPY"/>
    <property type="match status" value="1"/>
</dbReference>
<evidence type="ECO:0000256" key="4">
    <source>
        <dbReference type="ARBA" id="ARBA00022475"/>
    </source>
</evidence>
<dbReference type="NCBIfam" id="TIGR01727">
    <property type="entry name" value="oligo_HPY"/>
    <property type="match status" value="1"/>
</dbReference>
<dbReference type="PROSITE" id="PS50893">
    <property type="entry name" value="ABC_TRANSPORTER_2"/>
    <property type="match status" value="1"/>
</dbReference>
<evidence type="ECO:0000256" key="6">
    <source>
        <dbReference type="ARBA" id="ARBA00022840"/>
    </source>
</evidence>
<evidence type="ECO:0000256" key="3">
    <source>
        <dbReference type="ARBA" id="ARBA00022448"/>
    </source>
</evidence>
<protein>
    <submittedName>
        <fullName evidence="9">ABC transporter ATP-binding protein</fullName>
    </submittedName>
</protein>
<dbReference type="Proteomes" id="UP000724149">
    <property type="component" value="Unassembled WGS sequence"/>
</dbReference>
<keyword evidence="5" id="KW-0547">Nucleotide-binding</keyword>
<name>A0ABS2GJJ9_9FIRM</name>
<dbReference type="EMBL" id="JACSNR010000001">
    <property type="protein sequence ID" value="MBM6922296.1"/>
    <property type="molecule type" value="Genomic_DNA"/>
</dbReference>
<comment type="caution">
    <text evidence="9">The sequence shown here is derived from an EMBL/GenBank/DDBJ whole genome shotgun (WGS) entry which is preliminary data.</text>
</comment>
<dbReference type="PROSITE" id="PS00211">
    <property type="entry name" value="ABC_TRANSPORTER_1"/>
    <property type="match status" value="1"/>
</dbReference>
<evidence type="ECO:0000256" key="7">
    <source>
        <dbReference type="ARBA" id="ARBA00023136"/>
    </source>
</evidence>